<evidence type="ECO:0000256" key="3">
    <source>
        <dbReference type="ARBA" id="ARBA00022475"/>
    </source>
</evidence>
<feature type="transmembrane region" description="Helical" evidence="8">
    <location>
        <begin position="459"/>
        <end position="477"/>
    </location>
</feature>
<accession>A0ABW6B8E7</accession>
<protein>
    <submittedName>
        <fullName evidence="9">TrkH family potassium uptake protein</fullName>
    </submittedName>
</protein>
<dbReference type="RefSeq" id="WP_377612750.1">
    <property type="nucleotide sequence ID" value="NZ_JBHUPA010000016.1"/>
</dbReference>
<feature type="transmembrane region" description="Helical" evidence="8">
    <location>
        <begin position="248"/>
        <end position="277"/>
    </location>
</feature>
<dbReference type="InterPro" id="IPR003445">
    <property type="entry name" value="Cat_transpt"/>
</dbReference>
<sequence>MKFLEEEKLIKGLKYTDLFMLYVSLIGSLFILVHVGYNSDPQVASFLSVTIKAIFYGFALLLLLKAILRFFFKYQKAGFQYTDLLLGLYCWFIVAERTFGPVSAEALFRQGEWLFVGIFAVLLVEISKNSLFFDRFYFNPTLLFVISFLFLVLLGTALLLLPKVTVGASLSFVDALFMATSAVCITGLSVVDISAKFSMFGQGVLLILVQLGGLGIMTFTGFFGYFFSGSFSYKNQLMYTELLSEKKLGSVINTLLKIILITFSVEALGAILIYFYTADVANKLGVNHLFFSIFHAVSSFCNAGFSIIPGGLNHEELRFHYPLIWVTSFLFIFGGLGFGIMFNSFAFIKRWVINIFMRVVYAKPFTYKAWIISFNSRLIAWTSVILLIFGTLSYMLLEYHHTLAEHKSLAGKLTTSFLMGASPRSAGFNSVPMENLGMPTVVIMMLLMWIGASPASTGGGIKTTTFAIIVLNVVSLVRGKDRVEVFKREISTDSLKRASAVVFLSFMGIGLAFFFISLTDGDKSFQSLAFECFSAYGTTGLSLGVTPKLSNGGKMVLAASMFVGRVGALTLLVALIKETTFKKYRYPQEQVLF</sequence>
<feature type="transmembrane region" description="Helical" evidence="8">
    <location>
        <begin position="18"/>
        <end position="37"/>
    </location>
</feature>
<feature type="transmembrane region" description="Helical" evidence="8">
    <location>
        <begin position="498"/>
        <end position="518"/>
    </location>
</feature>
<evidence type="ECO:0000256" key="2">
    <source>
        <dbReference type="ARBA" id="ARBA00022448"/>
    </source>
</evidence>
<dbReference type="Pfam" id="PF02386">
    <property type="entry name" value="TrkH"/>
    <property type="match status" value="1"/>
</dbReference>
<feature type="transmembrane region" description="Helical" evidence="8">
    <location>
        <begin position="167"/>
        <end position="191"/>
    </location>
</feature>
<evidence type="ECO:0000256" key="1">
    <source>
        <dbReference type="ARBA" id="ARBA00004651"/>
    </source>
</evidence>
<feature type="transmembrane region" description="Helical" evidence="8">
    <location>
        <begin position="203"/>
        <end position="228"/>
    </location>
</feature>
<comment type="caution">
    <text evidence="9">The sequence shown here is derived from an EMBL/GenBank/DDBJ whole genome shotgun (WGS) entry which is preliminary data.</text>
</comment>
<evidence type="ECO:0000256" key="6">
    <source>
        <dbReference type="ARBA" id="ARBA00023065"/>
    </source>
</evidence>
<keyword evidence="5 8" id="KW-1133">Transmembrane helix</keyword>
<keyword evidence="6" id="KW-0406">Ion transport</keyword>
<dbReference type="EMBL" id="JBHUPA010000016">
    <property type="protein sequence ID" value="MFD2964526.1"/>
    <property type="molecule type" value="Genomic_DNA"/>
</dbReference>
<evidence type="ECO:0000256" key="5">
    <source>
        <dbReference type="ARBA" id="ARBA00022989"/>
    </source>
</evidence>
<feature type="transmembrane region" description="Helical" evidence="8">
    <location>
        <begin position="289"/>
        <end position="312"/>
    </location>
</feature>
<keyword evidence="3" id="KW-1003">Cell membrane</keyword>
<dbReference type="Proteomes" id="UP001597560">
    <property type="component" value="Unassembled WGS sequence"/>
</dbReference>
<evidence type="ECO:0000313" key="10">
    <source>
        <dbReference type="Proteomes" id="UP001597560"/>
    </source>
</evidence>
<evidence type="ECO:0000256" key="7">
    <source>
        <dbReference type="ARBA" id="ARBA00023136"/>
    </source>
</evidence>
<organism evidence="9 10">
    <name type="scientific">Olivibacter jilunii</name>
    <dbReference type="NCBI Taxonomy" id="985016"/>
    <lineage>
        <taxon>Bacteria</taxon>
        <taxon>Pseudomonadati</taxon>
        <taxon>Bacteroidota</taxon>
        <taxon>Sphingobacteriia</taxon>
        <taxon>Sphingobacteriales</taxon>
        <taxon>Sphingobacteriaceae</taxon>
        <taxon>Olivibacter</taxon>
    </lineage>
</organism>
<feature type="transmembrane region" description="Helical" evidence="8">
    <location>
        <begin position="555"/>
        <end position="576"/>
    </location>
</feature>
<comment type="subcellular location">
    <subcellularLocation>
        <location evidence="1">Cell membrane</location>
        <topology evidence="1">Multi-pass membrane protein</topology>
    </subcellularLocation>
</comment>
<keyword evidence="4 8" id="KW-0812">Transmembrane</keyword>
<keyword evidence="7 8" id="KW-0472">Membrane</keyword>
<feature type="transmembrane region" description="Helical" evidence="8">
    <location>
        <begin position="43"/>
        <end position="64"/>
    </location>
</feature>
<feature type="transmembrane region" description="Helical" evidence="8">
    <location>
        <begin position="324"/>
        <end position="348"/>
    </location>
</feature>
<feature type="transmembrane region" description="Helical" evidence="8">
    <location>
        <begin position="378"/>
        <end position="397"/>
    </location>
</feature>
<feature type="transmembrane region" description="Helical" evidence="8">
    <location>
        <begin position="76"/>
        <end position="94"/>
    </location>
</feature>
<reference evidence="10" key="1">
    <citation type="journal article" date="2019" name="Int. J. Syst. Evol. Microbiol.">
        <title>The Global Catalogue of Microorganisms (GCM) 10K type strain sequencing project: providing services to taxonomists for standard genome sequencing and annotation.</title>
        <authorList>
            <consortium name="The Broad Institute Genomics Platform"/>
            <consortium name="The Broad Institute Genome Sequencing Center for Infectious Disease"/>
            <person name="Wu L."/>
            <person name="Ma J."/>
        </authorList>
    </citation>
    <scope>NUCLEOTIDE SEQUENCE [LARGE SCALE GENOMIC DNA]</scope>
    <source>
        <strain evidence="10">KCTC 23098</strain>
    </source>
</reference>
<dbReference type="PANTHER" id="PTHR32024:SF1">
    <property type="entry name" value="KTR SYSTEM POTASSIUM UPTAKE PROTEIN B"/>
    <property type="match status" value="1"/>
</dbReference>
<evidence type="ECO:0000256" key="4">
    <source>
        <dbReference type="ARBA" id="ARBA00022692"/>
    </source>
</evidence>
<keyword evidence="10" id="KW-1185">Reference proteome</keyword>
<name>A0ABW6B8E7_9SPHI</name>
<proteinExistence type="predicted"/>
<evidence type="ECO:0000256" key="8">
    <source>
        <dbReference type="SAM" id="Phobius"/>
    </source>
</evidence>
<dbReference type="PANTHER" id="PTHR32024">
    <property type="entry name" value="TRK SYSTEM POTASSIUM UPTAKE PROTEIN TRKG-RELATED"/>
    <property type="match status" value="1"/>
</dbReference>
<feature type="transmembrane region" description="Helical" evidence="8">
    <location>
        <begin position="136"/>
        <end position="161"/>
    </location>
</feature>
<keyword evidence="2" id="KW-0813">Transport</keyword>
<gene>
    <name evidence="9" type="ORF">ACFS6J_22185</name>
</gene>
<evidence type="ECO:0000313" key="9">
    <source>
        <dbReference type="EMBL" id="MFD2964526.1"/>
    </source>
</evidence>